<dbReference type="AlphaFoldDB" id="E1QGQ8"/>
<keyword evidence="9" id="KW-1185">Reference proteome</keyword>
<keyword evidence="5" id="KW-0324">Glycolysis</keyword>
<dbReference type="Pfam" id="PF10143">
    <property type="entry name" value="PhosphMutase"/>
    <property type="match status" value="1"/>
</dbReference>
<dbReference type="InterPro" id="IPR023665">
    <property type="entry name" value="ApgAM_prokaryotes"/>
</dbReference>
<dbReference type="PIRSF" id="PIRSF006392">
    <property type="entry name" value="IPGAM_arch"/>
    <property type="match status" value="1"/>
</dbReference>
<sequence length="398" mass="41800">MKYIVLVGDGMGDLPVDELGGQTVLQAAHTPNMDRLAASGLLGLTKTIPEGMEPGSDVANMSLMGYDPARYHTGRSPIEAASMGVDLGPEEIAFRCNLVTLDYGPPALMIDYSAGHIDSETAAGLVGALQRALGRDGLTFHPGVSYRHLLVWRGGPLDAATVPPHDRTGQRVDDALDGPGPARAVAELIRASWPVLRDHPINAERLAKGLRPANSIWLWGQGTKPALPTVGQRFGLSGRTISAVDLVKGLGVLAGLPPVDVPGATGWLDTNYAGKIAAALAALAEGDMAFVHVEAPDEAGHGGDYRKKLQAIEDFDAKVVGPIVKGAADLGRYRVLLMPDHYTPLCTKTHGRQAVPFVIWDSARAAAGGAGFNEPAAAATGLVVERAHELLPMLVEVK</sequence>
<evidence type="ECO:0000313" key="8">
    <source>
        <dbReference type="EMBL" id="ADK84751.1"/>
    </source>
</evidence>
<dbReference type="InterPro" id="IPR006124">
    <property type="entry name" value="Metalloenzyme"/>
</dbReference>
<dbReference type="Gene3D" id="3.40.720.10">
    <property type="entry name" value="Alkaline Phosphatase, subunit A"/>
    <property type="match status" value="2"/>
</dbReference>
<organism evidence="8 9">
    <name type="scientific">Desulfarculus baarsii (strain ATCC 33931 / DSM 2075 / LMG 7858 / VKM B-1802 / 2st14)</name>
    <dbReference type="NCBI Taxonomy" id="644282"/>
    <lineage>
        <taxon>Bacteria</taxon>
        <taxon>Pseudomonadati</taxon>
        <taxon>Thermodesulfobacteriota</taxon>
        <taxon>Desulfarculia</taxon>
        <taxon>Desulfarculales</taxon>
        <taxon>Desulfarculaceae</taxon>
        <taxon>Desulfarculus</taxon>
    </lineage>
</organism>
<dbReference type="EMBL" id="CP002085">
    <property type="protein sequence ID" value="ADK84751.1"/>
    <property type="molecule type" value="Genomic_DNA"/>
</dbReference>
<gene>
    <name evidence="8" type="ordered locus">Deba_1383</name>
</gene>
<evidence type="ECO:0000313" key="9">
    <source>
        <dbReference type="Proteomes" id="UP000009047"/>
    </source>
</evidence>
<evidence type="ECO:0000256" key="4">
    <source>
        <dbReference type="ARBA" id="ARBA00005524"/>
    </source>
</evidence>
<comment type="similarity">
    <text evidence="4">Belongs to the BPG-independent phosphoglycerate mutase family. A-PGAM subfamily.</text>
</comment>
<dbReference type="KEGG" id="dbr:Deba_1383"/>
<evidence type="ECO:0000256" key="3">
    <source>
        <dbReference type="ARBA" id="ARBA00004921"/>
    </source>
</evidence>
<evidence type="ECO:0000256" key="5">
    <source>
        <dbReference type="ARBA" id="ARBA00023152"/>
    </source>
</evidence>
<accession>E1QGQ8</accession>
<keyword evidence="6 8" id="KW-0413">Isomerase</keyword>
<dbReference type="InterPro" id="IPR017850">
    <property type="entry name" value="Alkaline_phosphatase_core_sf"/>
</dbReference>
<dbReference type="EC" id="5.4.2.-" evidence="8"/>
<dbReference type="STRING" id="644282.Deba_1383"/>
<evidence type="ECO:0000256" key="2">
    <source>
        <dbReference type="ARBA" id="ARBA00002315"/>
    </source>
</evidence>
<comment type="pathway">
    <text evidence="3">Carbohydrate degradation.</text>
</comment>
<dbReference type="PANTHER" id="PTHR31209:SF4">
    <property type="entry name" value="2,3-BISPHOSPHOGLYCERATE-INDEPENDENT PHOSPHOGLYCERATE MUTASE"/>
    <property type="match status" value="1"/>
</dbReference>
<dbReference type="NCBIfam" id="TIGR02535">
    <property type="entry name" value="hyp_Hser_kinase"/>
    <property type="match status" value="1"/>
</dbReference>
<dbReference type="OrthoDB" id="9804453at2"/>
<dbReference type="PANTHER" id="PTHR31209">
    <property type="entry name" value="COFACTOR-INDEPENDENT PHOSPHOGLYCERATE MUTASE"/>
    <property type="match status" value="1"/>
</dbReference>
<keyword evidence="8" id="KW-0808">Transferase</keyword>
<dbReference type="Pfam" id="PF01676">
    <property type="entry name" value="Metalloenzyme"/>
    <property type="match status" value="1"/>
</dbReference>
<dbReference type="InterPro" id="IPR004456">
    <property type="entry name" value="Pglycerate_mutase_ApgM"/>
</dbReference>
<dbReference type="eggNOG" id="COG3635">
    <property type="taxonomic scope" value="Bacteria"/>
</dbReference>
<name>E1QGQ8_DESB2</name>
<evidence type="ECO:0000256" key="1">
    <source>
        <dbReference type="ARBA" id="ARBA00000370"/>
    </source>
</evidence>
<dbReference type="GO" id="GO:0046872">
    <property type="term" value="F:metal ion binding"/>
    <property type="evidence" value="ECO:0007669"/>
    <property type="project" value="InterPro"/>
</dbReference>
<evidence type="ECO:0000256" key="6">
    <source>
        <dbReference type="ARBA" id="ARBA00023235"/>
    </source>
</evidence>
<dbReference type="GO" id="GO:0006096">
    <property type="term" value="P:glycolytic process"/>
    <property type="evidence" value="ECO:0007669"/>
    <property type="project" value="UniProtKB-KW"/>
</dbReference>
<evidence type="ECO:0000259" key="7">
    <source>
        <dbReference type="Pfam" id="PF01676"/>
    </source>
</evidence>
<feature type="domain" description="Metalloenzyme" evidence="7">
    <location>
        <begin position="1"/>
        <end position="366"/>
    </location>
</feature>
<comment type="function">
    <text evidence="2">Catalyzes the interconversion of 2-phosphoglycerate and 3-phosphoglycerate.</text>
</comment>
<keyword evidence="8" id="KW-0418">Kinase</keyword>
<dbReference type="NCBIfam" id="TIGR00306">
    <property type="entry name" value="apgM"/>
    <property type="match status" value="1"/>
</dbReference>
<comment type="catalytic activity">
    <reaction evidence="1">
        <text>(2R)-2-phosphoglycerate = (2R)-3-phosphoglycerate</text>
        <dbReference type="Rhea" id="RHEA:15901"/>
        <dbReference type="ChEBI" id="CHEBI:58272"/>
        <dbReference type="ChEBI" id="CHEBI:58289"/>
        <dbReference type="EC" id="5.4.2.12"/>
    </reaction>
</comment>
<dbReference type="RefSeq" id="WP_013258204.1">
    <property type="nucleotide sequence ID" value="NC_014365.1"/>
</dbReference>
<dbReference type="GO" id="GO:0016301">
    <property type="term" value="F:kinase activity"/>
    <property type="evidence" value="ECO:0007669"/>
    <property type="project" value="UniProtKB-KW"/>
</dbReference>
<dbReference type="GO" id="GO:0004619">
    <property type="term" value="F:phosphoglycerate mutase activity"/>
    <property type="evidence" value="ECO:0007669"/>
    <property type="project" value="UniProtKB-EC"/>
</dbReference>
<reference evidence="8 9" key="1">
    <citation type="journal article" date="2010" name="Stand. Genomic Sci.">
        <title>Complete genome sequence of Desulfarculus baarsii type strain (2st14).</title>
        <authorList>
            <person name="Sun H."/>
            <person name="Spring S."/>
            <person name="Lapidus A."/>
            <person name="Davenport K."/>
            <person name="Del Rio T.G."/>
            <person name="Tice H."/>
            <person name="Nolan M."/>
            <person name="Copeland A."/>
            <person name="Cheng J.F."/>
            <person name="Lucas S."/>
            <person name="Tapia R."/>
            <person name="Goodwin L."/>
            <person name="Pitluck S."/>
            <person name="Ivanova N."/>
            <person name="Pagani I."/>
            <person name="Mavromatis K."/>
            <person name="Ovchinnikova G."/>
            <person name="Pati A."/>
            <person name="Chen A."/>
            <person name="Palaniappan K."/>
            <person name="Hauser L."/>
            <person name="Chang Y.J."/>
            <person name="Jeffries C.D."/>
            <person name="Detter J.C."/>
            <person name="Han C."/>
            <person name="Rohde M."/>
            <person name="Brambilla E."/>
            <person name="Goker M."/>
            <person name="Woyke T."/>
            <person name="Bristow J."/>
            <person name="Eisen J.A."/>
            <person name="Markowitz V."/>
            <person name="Hugenholtz P."/>
            <person name="Kyrpides N.C."/>
            <person name="Klenk H.P."/>
            <person name="Land M."/>
        </authorList>
    </citation>
    <scope>NUCLEOTIDE SEQUENCE [LARGE SCALE GENOMIC DNA]</scope>
    <source>
        <strain evidence="9">ATCC 33931 / DSM 2075 / LMG 7858 / VKM B-1802 / 2st14</strain>
    </source>
</reference>
<dbReference type="HOGENOM" id="CLU_034906_2_0_7"/>
<proteinExistence type="inferred from homology"/>
<dbReference type="SUPFAM" id="SSF53649">
    <property type="entry name" value="Alkaline phosphatase-like"/>
    <property type="match status" value="1"/>
</dbReference>
<dbReference type="NCBIfam" id="NF003242">
    <property type="entry name" value="PRK04200.1"/>
    <property type="match status" value="1"/>
</dbReference>
<protein>
    <submittedName>
        <fullName evidence="8">Proposed homoserine kinase</fullName>
        <ecNumber evidence="8">5.4.2.-</ecNumber>
    </submittedName>
</protein>
<dbReference type="Proteomes" id="UP000009047">
    <property type="component" value="Chromosome"/>
</dbReference>
<dbReference type="CDD" id="cd16011">
    <property type="entry name" value="iPGM_like"/>
    <property type="match status" value="1"/>
</dbReference>